<dbReference type="Proteomes" id="UP000078046">
    <property type="component" value="Unassembled WGS sequence"/>
</dbReference>
<feature type="region of interest" description="Disordered" evidence="1">
    <location>
        <begin position="73"/>
        <end position="97"/>
    </location>
</feature>
<name>A0A177BEF7_9BILA</name>
<proteinExistence type="predicted"/>
<organism evidence="2 3">
    <name type="scientific">Intoshia linei</name>
    <dbReference type="NCBI Taxonomy" id="1819745"/>
    <lineage>
        <taxon>Eukaryota</taxon>
        <taxon>Metazoa</taxon>
        <taxon>Spiralia</taxon>
        <taxon>Lophotrochozoa</taxon>
        <taxon>Mesozoa</taxon>
        <taxon>Orthonectida</taxon>
        <taxon>Rhopaluridae</taxon>
        <taxon>Intoshia</taxon>
    </lineage>
</organism>
<sequence length="348" mass="41229">MKNILFIYVSAVCLIKSNIVGGNFNSRGLDELYIDNQMENNDIQNFHTHVKLNLDTRKNIKIIDKWNKKIKNNSDNGKNAYHDNKKNDNNWKTKLNKKKKPENYKHIPLARKSEGSKLFSMLTFLTNNYENGTIKLDYADTTICKKNRNHQNKILKDIEEYFEKISDKVENIMNQDIRSFKQFMEVYLQYFIFTIKRCDPIRAYQIENNGCTSAAALEFIDFIENHDESIHTNKTPSLERCDPTFFHELIEQGVEETIHIYSTCFKELYIKMNESMKELSDIYNQSKENENTQMMIEYTNELIKQKVSSNNDMLRFIKNLSESSQKIIENISYQQDENIQKNHKQLVE</sequence>
<keyword evidence="3" id="KW-1185">Reference proteome</keyword>
<protein>
    <submittedName>
        <fullName evidence="2">Uncharacterized protein</fullName>
    </submittedName>
</protein>
<dbReference type="EMBL" id="LWCA01000012">
    <property type="protein sequence ID" value="OAF71961.1"/>
    <property type="molecule type" value="Genomic_DNA"/>
</dbReference>
<accession>A0A177BEF7</accession>
<reference evidence="2 3" key="1">
    <citation type="submission" date="2016-04" db="EMBL/GenBank/DDBJ databases">
        <title>The genome of Intoshia linei affirms orthonectids as highly simplified spiralians.</title>
        <authorList>
            <person name="Mikhailov K.V."/>
            <person name="Slusarev G.S."/>
            <person name="Nikitin M.A."/>
            <person name="Logacheva M.D."/>
            <person name="Penin A."/>
            <person name="Aleoshin V."/>
            <person name="Panchin Y.V."/>
        </authorList>
    </citation>
    <scope>NUCLEOTIDE SEQUENCE [LARGE SCALE GENOMIC DNA]</scope>
    <source>
        <strain evidence="2">Intl2013</strain>
        <tissue evidence="2">Whole animal</tissue>
    </source>
</reference>
<evidence type="ECO:0000256" key="1">
    <source>
        <dbReference type="SAM" id="MobiDB-lite"/>
    </source>
</evidence>
<evidence type="ECO:0000313" key="2">
    <source>
        <dbReference type="EMBL" id="OAF71961.1"/>
    </source>
</evidence>
<dbReference type="AlphaFoldDB" id="A0A177BEF7"/>
<gene>
    <name evidence="2" type="ORF">A3Q56_00252</name>
</gene>
<evidence type="ECO:0000313" key="3">
    <source>
        <dbReference type="Proteomes" id="UP000078046"/>
    </source>
</evidence>
<comment type="caution">
    <text evidence="2">The sequence shown here is derived from an EMBL/GenBank/DDBJ whole genome shotgun (WGS) entry which is preliminary data.</text>
</comment>
<feature type="compositionally biased region" description="Basic and acidic residues" evidence="1">
    <location>
        <begin position="80"/>
        <end position="91"/>
    </location>
</feature>